<feature type="compositionally biased region" description="Basic and acidic residues" evidence="1">
    <location>
        <begin position="182"/>
        <end position="206"/>
    </location>
</feature>
<organism evidence="2 3">
    <name type="scientific">Oreochromis niloticus</name>
    <name type="common">Nile tilapia</name>
    <name type="synonym">Tilapia nilotica</name>
    <dbReference type="NCBI Taxonomy" id="8128"/>
    <lineage>
        <taxon>Eukaryota</taxon>
        <taxon>Metazoa</taxon>
        <taxon>Chordata</taxon>
        <taxon>Craniata</taxon>
        <taxon>Vertebrata</taxon>
        <taxon>Euteleostomi</taxon>
        <taxon>Actinopterygii</taxon>
        <taxon>Neopterygii</taxon>
        <taxon>Teleostei</taxon>
        <taxon>Neoteleostei</taxon>
        <taxon>Acanthomorphata</taxon>
        <taxon>Ovalentaria</taxon>
        <taxon>Cichlomorphae</taxon>
        <taxon>Cichliformes</taxon>
        <taxon>Cichlidae</taxon>
        <taxon>African cichlids</taxon>
        <taxon>Pseudocrenilabrinae</taxon>
        <taxon>Oreochromini</taxon>
        <taxon>Oreochromis</taxon>
    </lineage>
</organism>
<name>A0A669EQS8_ORENI</name>
<proteinExistence type="predicted"/>
<feature type="region of interest" description="Disordered" evidence="1">
    <location>
        <begin position="63"/>
        <end position="83"/>
    </location>
</feature>
<keyword evidence="3" id="KW-1185">Reference proteome</keyword>
<dbReference type="GeneTree" id="ENSGT00940000170226"/>
<dbReference type="Pfam" id="PF14774">
    <property type="entry name" value="FAM177"/>
    <property type="match status" value="1"/>
</dbReference>
<evidence type="ECO:0000313" key="3">
    <source>
        <dbReference type="Proteomes" id="UP000005207"/>
    </source>
</evidence>
<dbReference type="AlphaFoldDB" id="A0A669EQS8"/>
<feature type="compositionally biased region" description="Basic and acidic residues" evidence="1">
    <location>
        <begin position="136"/>
        <end position="148"/>
    </location>
</feature>
<reference evidence="3" key="1">
    <citation type="submission" date="2012-01" db="EMBL/GenBank/DDBJ databases">
        <title>The Genome Sequence of Oreochromis niloticus (Nile Tilapia).</title>
        <authorList>
            <consortium name="Broad Institute Genome Assembly Team"/>
            <consortium name="Broad Institute Sequencing Platform"/>
            <person name="Di Palma F."/>
            <person name="Johnson J."/>
            <person name="Lander E.S."/>
            <person name="Lindblad-Toh K."/>
        </authorList>
    </citation>
    <scope>NUCLEOTIDE SEQUENCE [LARGE SCALE GENOMIC DNA]</scope>
</reference>
<protein>
    <submittedName>
        <fullName evidence="2">Protein FAM177A1</fullName>
    </submittedName>
</protein>
<reference evidence="2" key="3">
    <citation type="submission" date="2025-09" db="UniProtKB">
        <authorList>
            <consortium name="Ensembl"/>
        </authorList>
    </citation>
    <scope>IDENTIFICATION</scope>
</reference>
<evidence type="ECO:0000313" key="2">
    <source>
        <dbReference type="Ensembl" id="ENSONIP00000073667.1"/>
    </source>
</evidence>
<feature type="compositionally biased region" description="Acidic residues" evidence="1">
    <location>
        <begin position="64"/>
        <end position="74"/>
    </location>
</feature>
<reference evidence="2" key="2">
    <citation type="submission" date="2025-08" db="UniProtKB">
        <authorList>
            <consortium name="Ensembl"/>
        </authorList>
    </citation>
    <scope>IDENTIFICATION</scope>
</reference>
<accession>A0A669EQS8</accession>
<evidence type="ECO:0000256" key="1">
    <source>
        <dbReference type="SAM" id="MobiDB-lite"/>
    </source>
</evidence>
<feature type="compositionally biased region" description="Polar residues" evidence="1">
    <location>
        <begin position="151"/>
        <end position="161"/>
    </location>
</feature>
<dbReference type="Proteomes" id="UP000005207">
    <property type="component" value="Linkage group LG15"/>
</dbReference>
<gene>
    <name evidence="2" type="primary">LOC100698464</name>
</gene>
<dbReference type="InParanoid" id="A0A669EQS8"/>
<dbReference type="Ensembl" id="ENSONIT00000047036.1">
    <property type="protein sequence ID" value="ENSONIP00000073667.1"/>
    <property type="gene ID" value="ENSONIG00000032556.1"/>
</dbReference>
<dbReference type="PANTHER" id="PTHR31206:SF5">
    <property type="entry name" value="PROTEIN FAM177A1"/>
    <property type="match status" value="1"/>
</dbReference>
<sequence>AVIFNTPPNLPPKPSPLSSRVKLIVLERLACDKTSADTTETNFGGPALPKERKVIHFSSGETLVVEDSEEEEEETSNKTPFEEPKQKTLLSFKNVAILVGRFSLLACDFLGERLAGALGLSAAKYQYAIDRYQRDHKTTNSRAPDDLKMGQTETMTLSPRSDGSHYGATGDVSCPANPQESSDEKHMAGKEGCHNKGYQADEEHLK</sequence>
<dbReference type="InterPro" id="IPR028260">
    <property type="entry name" value="FAM177"/>
</dbReference>
<feature type="region of interest" description="Disordered" evidence="1">
    <location>
        <begin position="136"/>
        <end position="206"/>
    </location>
</feature>
<dbReference type="PANTHER" id="PTHR31206">
    <property type="entry name" value="LP10445P"/>
    <property type="match status" value="1"/>
</dbReference>